<dbReference type="CDD" id="cd17535">
    <property type="entry name" value="REC_NarL-like"/>
    <property type="match status" value="1"/>
</dbReference>
<dbReference type="Pfam" id="PF00072">
    <property type="entry name" value="Response_reg"/>
    <property type="match status" value="1"/>
</dbReference>
<evidence type="ECO:0000313" key="7">
    <source>
        <dbReference type="Proteomes" id="UP000749040"/>
    </source>
</evidence>
<dbReference type="Gene3D" id="3.40.50.2300">
    <property type="match status" value="1"/>
</dbReference>
<dbReference type="SMART" id="SM00448">
    <property type="entry name" value="REC"/>
    <property type="match status" value="1"/>
</dbReference>
<comment type="caution">
    <text evidence="6">The sequence shown here is derived from an EMBL/GenBank/DDBJ whole genome shotgun (WGS) entry which is preliminary data.</text>
</comment>
<evidence type="ECO:0000256" key="2">
    <source>
        <dbReference type="ARBA" id="ARBA00023125"/>
    </source>
</evidence>
<evidence type="ECO:0000259" key="5">
    <source>
        <dbReference type="PROSITE" id="PS50110"/>
    </source>
</evidence>
<dbReference type="PROSITE" id="PS50110">
    <property type="entry name" value="RESPONSE_REGULATORY"/>
    <property type="match status" value="1"/>
</dbReference>
<dbReference type="SMART" id="SM00421">
    <property type="entry name" value="HTH_LUXR"/>
    <property type="match status" value="1"/>
</dbReference>
<evidence type="ECO:0000313" key="6">
    <source>
        <dbReference type="EMBL" id="MBM9505481.1"/>
    </source>
</evidence>
<dbReference type="PROSITE" id="PS00622">
    <property type="entry name" value="HTH_LUXR_1"/>
    <property type="match status" value="1"/>
</dbReference>
<evidence type="ECO:0000256" key="3">
    <source>
        <dbReference type="PROSITE-ProRule" id="PRU00169"/>
    </source>
</evidence>
<evidence type="ECO:0000256" key="1">
    <source>
        <dbReference type="ARBA" id="ARBA00022553"/>
    </source>
</evidence>
<dbReference type="PANTHER" id="PTHR43214">
    <property type="entry name" value="TWO-COMPONENT RESPONSE REGULATOR"/>
    <property type="match status" value="1"/>
</dbReference>
<dbReference type="PROSITE" id="PS50043">
    <property type="entry name" value="HTH_LUXR_2"/>
    <property type="match status" value="1"/>
</dbReference>
<dbReference type="InterPro" id="IPR016032">
    <property type="entry name" value="Sig_transdc_resp-reg_C-effctor"/>
</dbReference>
<dbReference type="CDD" id="cd06170">
    <property type="entry name" value="LuxR_C_like"/>
    <property type="match status" value="1"/>
</dbReference>
<keyword evidence="1 3" id="KW-0597">Phosphoprotein</keyword>
<dbReference type="RefSeq" id="WP_205357342.1">
    <property type="nucleotide sequence ID" value="NZ_JADKYB010000006.1"/>
</dbReference>
<feature type="domain" description="Response regulatory" evidence="5">
    <location>
        <begin position="16"/>
        <end position="131"/>
    </location>
</feature>
<dbReference type="InterPro" id="IPR000792">
    <property type="entry name" value="Tscrpt_reg_LuxR_C"/>
</dbReference>
<dbReference type="PRINTS" id="PR00038">
    <property type="entry name" value="HTHLUXR"/>
</dbReference>
<name>A0ABS2TSK9_9ACTN</name>
<feature type="domain" description="HTH luxR-type" evidence="4">
    <location>
        <begin position="162"/>
        <end position="227"/>
    </location>
</feature>
<dbReference type="EMBL" id="JADKYB010000006">
    <property type="protein sequence ID" value="MBM9505481.1"/>
    <property type="molecule type" value="Genomic_DNA"/>
</dbReference>
<reference evidence="6 7" key="1">
    <citation type="submission" date="2021-01" db="EMBL/GenBank/DDBJ databases">
        <title>Streptomyces acididurans sp. nov., isolated from a peat swamp forest soil.</title>
        <authorList>
            <person name="Chantavorakit T."/>
            <person name="Duangmal K."/>
        </authorList>
    </citation>
    <scope>NUCLEOTIDE SEQUENCE [LARGE SCALE GENOMIC DNA]</scope>
    <source>
        <strain evidence="6 7">KK5PA1</strain>
    </source>
</reference>
<evidence type="ECO:0000259" key="4">
    <source>
        <dbReference type="PROSITE" id="PS50043"/>
    </source>
</evidence>
<dbReference type="InterPro" id="IPR039420">
    <property type="entry name" value="WalR-like"/>
</dbReference>
<dbReference type="Proteomes" id="UP000749040">
    <property type="component" value="Unassembled WGS sequence"/>
</dbReference>
<gene>
    <name evidence="6" type="ORF">ITX44_13160</name>
</gene>
<dbReference type="Pfam" id="PF00196">
    <property type="entry name" value="GerE"/>
    <property type="match status" value="1"/>
</dbReference>
<dbReference type="InterPro" id="IPR001789">
    <property type="entry name" value="Sig_transdc_resp-reg_receiver"/>
</dbReference>
<dbReference type="InterPro" id="IPR011006">
    <property type="entry name" value="CheY-like_superfamily"/>
</dbReference>
<sequence>MTVGTAGDTRAESPVTVMVVDDHPMWRDAVARDLSEAGFQVVATAGDGPEAVRRARAARPQVLVLDLNLPGASGVQVCKQVVADDPAVRVLVLSASGEQQDVLEAVKSGATGYLLKSAGREELVDAVGRTAVGDPVFTPGLAGLVLGEYRRLAAAPAPAAPDEPAAPRLTARETEVLRLVAKGLSYKQIAQRLVLSHRTVQNHVQNTLGKLQLHNRVELVRYAIERGLDGDADAGAGERG</sequence>
<organism evidence="6 7">
    <name type="scientific">Actinacidiphila acididurans</name>
    <dbReference type="NCBI Taxonomy" id="2784346"/>
    <lineage>
        <taxon>Bacteria</taxon>
        <taxon>Bacillati</taxon>
        <taxon>Actinomycetota</taxon>
        <taxon>Actinomycetes</taxon>
        <taxon>Kitasatosporales</taxon>
        <taxon>Streptomycetaceae</taxon>
        <taxon>Actinacidiphila</taxon>
    </lineage>
</organism>
<proteinExistence type="predicted"/>
<keyword evidence="2" id="KW-0238">DNA-binding</keyword>
<feature type="modified residue" description="4-aspartylphosphate" evidence="3">
    <location>
        <position position="66"/>
    </location>
</feature>
<dbReference type="PANTHER" id="PTHR43214:SF42">
    <property type="entry name" value="TRANSCRIPTIONAL REGULATORY PROTEIN DESR"/>
    <property type="match status" value="1"/>
</dbReference>
<accession>A0ABS2TSK9</accession>
<dbReference type="SUPFAM" id="SSF46894">
    <property type="entry name" value="C-terminal effector domain of the bipartite response regulators"/>
    <property type="match status" value="1"/>
</dbReference>
<dbReference type="InterPro" id="IPR058245">
    <property type="entry name" value="NreC/VraR/RcsB-like_REC"/>
</dbReference>
<dbReference type="SUPFAM" id="SSF52172">
    <property type="entry name" value="CheY-like"/>
    <property type="match status" value="1"/>
</dbReference>
<keyword evidence="7" id="KW-1185">Reference proteome</keyword>
<protein>
    <submittedName>
        <fullName evidence="6">Response regulator transcription factor</fullName>
    </submittedName>
</protein>